<keyword evidence="2" id="KW-1185">Reference proteome</keyword>
<protein>
    <submittedName>
        <fullName evidence="1">Uncharacterized protein</fullName>
    </submittedName>
</protein>
<dbReference type="AlphaFoldDB" id="A0A8T0MNA6"/>
<gene>
    <name evidence="1" type="ORF">PVAP13_9NG372214</name>
</gene>
<evidence type="ECO:0000313" key="2">
    <source>
        <dbReference type="Proteomes" id="UP000823388"/>
    </source>
</evidence>
<dbReference type="SUPFAM" id="SSF52058">
    <property type="entry name" value="L domain-like"/>
    <property type="match status" value="1"/>
</dbReference>
<dbReference type="Gene3D" id="3.80.10.10">
    <property type="entry name" value="Ribonuclease Inhibitor"/>
    <property type="match status" value="3"/>
</dbReference>
<dbReference type="EMBL" id="CM029054">
    <property type="protein sequence ID" value="KAG2538901.1"/>
    <property type="molecule type" value="Genomic_DNA"/>
</dbReference>
<dbReference type="PANTHER" id="PTHR36766">
    <property type="entry name" value="PLANT BROAD-SPECTRUM MILDEW RESISTANCE PROTEIN RPW8"/>
    <property type="match status" value="1"/>
</dbReference>
<dbReference type="SMART" id="SM00367">
    <property type="entry name" value="LRR_CC"/>
    <property type="match status" value="4"/>
</dbReference>
<dbReference type="InterPro" id="IPR006553">
    <property type="entry name" value="Leu-rich_rpt_Cys-con_subtyp"/>
</dbReference>
<proteinExistence type="predicted"/>
<evidence type="ECO:0000313" key="1">
    <source>
        <dbReference type="EMBL" id="KAG2538901.1"/>
    </source>
</evidence>
<comment type="caution">
    <text evidence="1">The sequence shown here is derived from an EMBL/GenBank/DDBJ whole genome shotgun (WGS) entry which is preliminary data.</text>
</comment>
<reference evidence="1" key="1">
    <citation type="submission" date="2020-05" db="EMBL/GenBank/DDBJ databases">
        <title>WGS assembly of Panicum virgatum.</title>
        <authorList>
            <person name="Lovell J.T."/>
            <person name="Jenkins J."/>
            <person name="Shu S."/>
            <person name="Juenger T.E."/>
            <person name="Schmutz J."/>
        </authorList>
    </citation>
    <scope>NUCLEOTIDE SEQUENCE</scope>
    <source>
        <strain evidence="1">AP13</strain>
    </source>
</reference>
<name>A0A8T0MNA6_PANVG</name>
<accession>A0A8T0MNA6</accession>
<dbReference type="Proteomes" id="UP000823388">
    <property type="component" value="Chromosome 9N"/>
</dbReference>
<organism evidence="1 2">
    <name type="scientific">Panicum virgatum</name>
    <name type="common">Blackwell switchgrass</name>
    <dbReference type="NCBI Taxonomy" id="38727"/>
    <lineage>
        <taxon>Eukaryota</taxon>
        <taxon>Viridiplantae</taxon>
        <taxon>Streptophyta</taxon>
        <taxon>Embryophyta</taxon>
        <taxon>Tracheophyta</taxon>
        <taxon>Spermatophyta</taxon>
        <taxon>Magnoliopsida</taxon>
        <taxon>Liliopsida</taxon>
        <taxon>Poales</taxon>
        <taxon>Poaceae</taxon>
        <taxon>PACMAD clade</taxon>
        <taxon>Panicoideae</taxon>
        <taxon>Panicodae</taxon>
        <taxon>Paniceae</taxon>
        <taxon>Panicinae</taxon>
        <taxon>Panicum</taxon>
        <taxon>Panicum sect. Hiantes</taxon>
    </lineage>
</organism>
<dbReference type="SUPFAM" id="SSF52047">
    <property type="entry name" value="RNI-like"/>
    <property type="match status" value="1"/>
</dbReference>
<dbReference type="PANTHER" id="PTHR36766:SF70">
    <property type="entry name" value="DISEASE RESISTANCE PROTEIN RGA4"/>
    <property type="match status" value="1"/>
</dbReference>
<sequence>MSFRLKHAVGSNGLTLIISGGPHLSSLDDKLLAFHNLTTLEEMEIAGSPNLSYLSWNSLQQLTFLKRLTLSNCPKVFSSFPTGYSLPPSLEDLDLSRCGITGSQLSEVLVSLTNLSSLRIAHCDKVRSLAVGLLTDEMDLMPKGLCHIPLNSLMRMHKLHISSDMHFLSSKGFGEFVSLKELVIKGCAELLRTMLLQAEMESSNSIILPSSLLHLMTDCLPDELLQHSRLTSLVQLDLEQSPSLTSVNLLSCTALQKLVIKKCDLLASCEGFQSLARLSTMIVMDCPSLVSLALQSCSSLRHLHVEGCHALYTLESLVHLPLLAELHLIENRNLISLKLHSHAALESLNVQGCPALSSFEHLKSLGHLINLEIRKAPGFVSAWNHMAQEAEITNQELCLPLQTLHIDDLSFLTTAICRNLISLKKLCICTLDFDDVDCHMRRFTDEQQEALQRLNSLQRLELLSMTYLQMLPSELHCLPSLQHLIIKNCESIKSLPEKGLPASLKLLDVDKCSTELYEQCQHVRGLQWLYIRGRKQEKG</sequence>
<dbReference type="InterPro" id="IPR032675">
    <property type="entry name" value="LRR_dom_sf"/>
</dbReference>